<dbReference type="PANTHER" id="PTHR30273:SF2">
    <property type="entry name" value="PROTEIN FECR"/>
    <property type="match status" value="1"/>
</dbReference>
<sequence length="367" mass="40787">MQHEKAKKLLDKFENGTLSESESAILESWYLGWPVGAHKGLSEAEVSAELIKLRASIPNLVQVNRIPLFPRFIAAASILIAIAFGGYYWIADQSSHNLIKNTKNIHPGTNLAALTLANGEIIQLNSAKVGSLFTEGNTIIKKAEDGTIIYNVRSAEPEGKNGINTISTPKGGQFKIILADGTSVWLNADSYLRFPSSFTGNQRRVELSGEAYFEVKKDQKKPFIIFSKTQTVEVLGTHFDISCYPDEALSRTTLLEGSVKLNDKVILKPGEQSRIHGSEVSVVPVDATNAVAWKEGKFRFENENIKDIMRVISRWYNVEILYQGEITHQEFSGSVSRFDEIAKVLDLLESTNTVHFKAEGRRITVMP</sequence>
<reference evidence="4 5" key="1">
    <citation type="submission" date="2019-02" db="EMBL/GenBank/DDBJ databases">
        <title>Pedobacter sp. RP-3-21 sp. nov., isolated from Arctic soil.</title>
        <authorList>
            <person name="Dahal R.H."/>
        </authorList>
    </citation>
    <scope>NUCLEOTIDE SEQUENCE [LARGE SCALE GENOMIC DNA]</scope>
    <source>
        <strain evidence="4 5">RP-3-21</strain>
    </source>
</reference>
<dbReference type="InterPro" id="IPR032508">
    <property type="entry name" value="FecR_C"/>
</dbReference>
<dbReference type="Pfam" id="PF04773">
    <property type="entry name" value="FecR"/>
    <property type="match status" value="1"/>
</dbReference>
<feature type="domain" description="Protein FecR C-terminal" evidence="3">
    <location>
        <begin position="297"/>
        <end position="365"/>
    </location>
</feature>
<feature type="transmembrane region" description="Helical" evidence="1">
    <location>
        <begin position="72"/>
        <end position="90"/>
    </location>
</feature>
<dbReference type="PANTHER" id="PTHR30273">
    <property type="entry name" value="PERIPLASMIC SIGNAL SENSOR AND SIGMA FACTOR ACTIVATOR FECR-RELATED"/>
    <property type="match status" value="1"/>
</dbReference>
<dbReference type="EMBL" id="SJSO01000003">
    <property type="protein sequence ID" value="TCD28692.1"/>
    <property type="molecule type" value="Genomic_DNA"/>
</dbReference>
<dbReference type="Gene3D" id="3.55.50.30">
    <property type="match status" value="1"/>
</dbReference>
<feature type="domain" description="FecR protein" evidence="2">
    <location>
        <begin position="165"/>
        <end position="260"/>
    </location>
</feature>
<protein>
    <submittedName>
        <fullName evidence="4">FecR family protein</fullName>
    </submittedName>
</protein>
<dbReference type="AlphaFoldDB" id="A0A4R0PZK6"/>
<evidence type="ECO:0000256" key="1">
    <source>
        <dbReference type="SAM" id="Phobius"/>
    </source>
</evidence>
<organism evidence="4 5">
    <name type="scientific">Pedobacter psychrodurus</name>
    <dbReference type="NCBI Taxonomy" id="2530456"/>
    <lineage>
        <taxon>Bacteria</taxon>
        <taxon>Pseudomonadati</taxon>
        <taxon>Bacteroidota</taxon>
        <taxon>Sphingobacteriia</taxon>
        <taxon>Sphingobacteriales</taxon>
        <taxon>Sphingobacteriaceae</taxon>
        <taxon>Pedobacter</taxon>
    </lineage>
</organism>
<keyword evidence="1" id="KW-1133">Transmembrane helix</keyword>
<keyword evidence="1" id="KW-0472">Membrane</keyword>
<dbReference type="Gene3D" id="2.60.120.1440">
    <property type="match status" value="1"/>
</dbReference>
<dbReference type="InterPro" id="IPR012373">
    <property type="entry name" value="Ferrdict_sens_TM"/>
</dbReference>
<dbReference type="Proteomes" id="UP000293925">
    <property type="component" value="Unassembled WGS sequence"/>
</dbReference>
<evidence type="ECO:0000259" key="3">
    <source>
        <dbReference type="Pfam" id="PF16344"/>
    </source>
</evidence>
<dbReference type="Pfam" id="PF16344">
    <property type="entry name" value="FecR_C"/>
    <property type="match status" value="1"/>
</dbReference>
<dbReference type="InterPro" id="IPR006860">
    <property type="entry name" value="FecR"/>
</dbReference>
<proteinExistence type="predicted"/>
<gene>
    <name evidence="4" type="ORF">EZ456_04730</name>
</gene>
<evidence type="ECO:0000259" key="2">
    <source>
        <dbReference type="Pfam" id="PF04773"/>
    </source>
</evidence>
<dbReference type="GO" id="GO:0016989">
    <property type="term" value="F:sigma factor antagonist activity"/>
    <property type="evidence" value="ECO:0007669"/>
    <property type="project" value="TreeGrafter"/>
</dbReference>
<evidence type="ECO:0000313" key="5">
    <source>
        <dbReference type="Proteomes" id="UP000293925"/>
    </source>
</evidence>
<keyword evidence="5" id="KW-1185">Reference proteome</keyword>
<comment type="caution">
    <text evidence="4">The sequence shown here is derived from an EMBL/GenBank/DDBJ whole genome shotgun (WGS) entry which is preliminary data.</text>
</comment>
<accession>A0A4R0PZK6</accession>
<dbReference type="RefSeq" id="WP_131527802.1">
    <property type="nucleotide sequence ID" value="NZ_SJSO01000003.1"/>
</dbReference>
<dbReference type="PIRSF" id="PIRSF018266">
    <property type="entry name" value="FecR"/>
    <property type="match status" value="1"/>
</dbReference>
<dbReference type="OrthoDB" id="1099963at2"/>
<evidence type="ECO:0000313" key="4">
    <source>
        <dbReference type="EMBL" id="TCD28692.1"/>
    </source>
</evidence>
<keyword evidence="1" id="KW-0812">Transmembrane</keyword>
<name>A0A4R0PZK6_9SPHI</name>